<dbReference type="InterPro" id="IPR000998">
    <property type="entry name" value="MAM_dom"/>
</dbReference>
<dbReference type="Proteomes" id="UP001143543">
    <property type="component" value="Unassembled WGS sequence"/>
</dbReference>
<dbReference type="InterPro" id="IPR026444">
    <property type="entry name" value="Secre_tail"/>
</dbReference>
<evidence type="ECO:0000259" key="3">
    <source>
        <dbReference type="PROSITE" id="PS50853"/>
    </source>
</evidence>
<feature type="domain" description="Fibronectin type-III" evidence="3">
    <location>
        <begin position="997"/>
        <end position="1086"/>
    </location>
</feature>
<feature type="domain" description="MAM" evidence="2">
    <location>
        <begin position="1092"/>
        <end position="1259"/>
    </location>
</feature>
<name>A0ABQ5MHA6_9FLAO</name>
<evidence type="ECO:0000313" key="5">
    <source>
        <dbReference type="Proteomes" id="UP001143543"/>
    </source>
</evidence>
<dbReference type="PROSITE" id="PS50060">
    <property type="entry name" value="MAM_2"/>
    <property type="match status" value="7"/>
</dbReference>
<dbReference type="CDD" id="cd00063">
    <property type="entry name" value="FN3"/>
    <property type="match status" value="3"/>
</dbReference>
<dbReference type="InterPro" id="IPR013320">
    <property type="entry name" value="ConA-like_dom_sf"/>
</dbReference>
<dbReference type="NCBIfam" id="TIGR04183">
    <property type="entry name" value="Por_Secre_tail"/>
    <property type="match status" value="1"/>
</dbReference>
<feature type="domain" description="MAM" evidence="2">
    <location>
        <begin position="1353"/>
        <end position="1520"/>
    </location>
</feature>
<feature type="domain" description="MAM" evidence="2">
    <location>
        <begin position="1616"/>
        <end position="1784"/>
    </location>
</feature>
<feature type="domain" description="Fibronectin type-III" evidence="3">
    <location>
        <begin position="738"/>
        <end position="827"/>
    </location>
</feature>
<feature type="domain" description="MAM" evidence="2">
    <location>
        <begin position="309"/>
        <end position="476"/>
    </location>
</feature>
<dbReference type="SUPFAM" id="SSF49899">
    <property type="entry name" value="Concanavalin A-like lectins/glucanases"/>
    <property type="match status" value="7"/>
</dbReference>
<dbReference type="Pfam" id="PF18962">
    <property type="entry name" value="Por_Secre_tail"/>
    <property type="match status" value="1"/>
</dbReference>
<keyword evidence="1" id="KW-0732">Signal</keyword>
<organism evidence="4 5">
    <name type="scientific">Neptunitalea lumnitzerae</name>
    <dbReference type="NCBI Taxonomy" id="2965509"/>
    <lineage>
        <taxon>Bacteria</taxon>
        <taxon>Pseudomonadati</taxon>
        <taxon>Bacteroidota</taxon>
        <taxon>Flavobacteriia</taxon>
        <taxon>Flavobacteriales</taxon>
        <taxon>Flavobacteriaceae</taxon>
        <taxon>Neptunitalea</taxon>
    </lineage>
</organism>
<sequence>MILTLYLVKFETIKHINYHMRKTTLLILFMLLGSLGFAQVLNEPGNWPNTNWTVTGSYDANYLYEDPTTSDRFSFDDDDAGLSSINSVAAESPVIDLTPAVTGGETWMFFTTPYVYRQYTSASITVEYWDADAAAWISWIAPFNTSTTSAPTSSYCSGTYENLSSTELDISGFTATQLSGFKYRILFDDGGAYAYGFCFQSPTVYSSAPPDCPTPSSLATGTIMADTAEISWVENGGETTWNVQYGPTGFALGTGTTDVATTNPYTISNLSASTEYDVYVQVACAAGGSSLWEGPMTFLTACTYQVAPYTQDFENSGAIPNCWEQGTSNSEDWIFATSAGHVGDAGTISGVTNSGGYFAYVDDSSPNNIGSELYTPYVDVSALTTPALSFFMISNNEGYSNVDFAVDIFDGTTWHDDVYTSNTNKPLWTKIYIDLSTYTISGPVQARFVIDDNNTTFYDDLAIDDISFDELPSCLDITEAATDATTSDSATITVLQTGSAAGWNIEYGPAGFTQGTGATMAATSATFTITGLTPATDYEYYVQTDCGGGDLATWMGPYTFTTECTSFVAPYTQGFENAGAIPNCWEQGASNAEDWIFATSATYVGTGGTVSGSTATGGYFAYVDDSSTNNNGTTLVTPFVDISTLTTPALSFYLISDSQSGVNVEFSVDFYDGATWHNDVYFSNTDKLSWTQIFIDLSTYTISGDVQARFVVDENNTTYYDDLAIDDITFDELPACIDPTDLALDTITDTTATITLNQVGTAVDYNIEYGPLGFTPGAGSATTVSTIPFTISGLTGNTDYEVYVQTNCGGGDTSTWIGPFAFTTLCSPIVAPYYEDFENAGSIPSCWTQGATNSEDWIFATSATYLGPGTSQSGGYFAYVDDSSTDNVGTTLVTPLFDVSALTTPSLYFYLNSDSGDIYSNVDFSIDVFDGTTWTDDVFFLNTDTSEWEFTVVDLSPYASSGTIQIRFVVDENNGTDFYNDLAIDDIHIDELPTCLPVIDLDATNMTTSDAELSWTSTGSETAWNIEYGPEGFTLGTGTTVPAGSNPFTLTGLDPATDYDYYVTSDCGGGDASITTGPFTFTTECAIYGTPYHETFENGGDIPNCWEQGASNSEDWIFATTAGYVGDGGTITGSTSSGGHFAYVDDSSPNNTGTSLISPQVDISGLGSPALLFYLISDNQGSTSVDFSVDFYDGAAWNNAIFTSNSNTNGWELVSIDLSSYTITGPVRARFVVDENNTTFYDDLAIDDVMFDEMPTCDIPSDILVTNPTTIGGDISWTENGTAEAWIIEYGPVGFTPGTGTSVTVYTNPVTLEGLNDSTTYDIYIQAECYTSQSLQIGPATLTTECAVQVAPYAQGFENAGDIPNCWEQGAANIEDWVFATSGGHVGDTGTLSGATDTDNYFAYVDDSSPNNTGTELYTPFIDVSALTTPSMYFYMISNNEGYSNVDFSVDIYDGSAWNNDVFTSNTNKTSWTQIYIDLSVFTITGPIQARFVVDDNNTTFYDDIAIDDVTFDELPSCLAANGAVVNSVTADTAEISIYQAGSPTSWNIEYGTPGFTPDTGAGTIVNSTTNPLTLTGLTPATDYEFYVQSDCSGTTTAWVGPFSFTTECATFMAPYTEGFENSGNIPNCWSQGASNAEDWIFSTSASYAGTGGTLSGSTATGGYFAYVDDSSTNNNGTTLVTPFVDLSALTIPSLSFYIISDSQTGDNVEFSVDFYDGATWHNDVYFSDTDKLSWTQIYIDLSTYTISGPVQARFVVDENNTTYYDDLAIDDITFDELPSMCFEPTGVAITSTTDTTAELSIFQPGTVTGWNIEYGTPGFTQGTGSTVSATTNPYTLTGLSAATTYEFYIQTDCSGSTTAWVGPFSFTTECATFVAPYTQDFENGGSIPNCWEQGSSNGEDWIFATSGGHVGNAGTLSGSTTSGSYFAYVDDSSASSIGTTLYTPYVDITTLTNPVLTFFMISNNEGYTNVDFSVDFYDGATWHDDVYFSNSNVTSWTQMSIDLSTYTISGPVQARFVVDENNGSDFYDDVAIDDITFEDANTTATDNFANVNFNYYPNPVNNNMLTLTANKEMTTVNVINLLGQQVMMLEPNASNYTVNMSELASGTYFVEVWIGESSKTVKIIKE</sequence>
<feature type="domain" description="Fibronectin type-III" evidence="3">
    <location>
        <begin position="214"/>
        <end position="303"/>
    </location>
</feature>
<reference evidence="4" key="1">
    <citation type="submission" date="2022-07" db="EMBL/GenBank/DDBJ databases">
        <title>Taxonomy of Novel Oxalotrophic and Methylotrophic Bacteria.</title>
        <authorList>
            <person name="Sahin N."/>
            <person name="Tani A."/>
        </authorList>
    </citation>
    <scope>NUCLEOTIDE SEQUENCE</scope>
    <source>
        <strain evidence="4">Y10</strain>
    </source>
</reference>
<dbReference type="InterPro" id="IPR003961">
    <property type="entry name" value="FN3_dom"/>
</dbReference>
<dbReference type="Gene3D" id="2.60.40.10">
    <property type="entry name" value="Immunoglobulins"/>
    <property type="match status" value="7"/>
</dbReference>
<dbReference type="PROSITE" id="PS50853">
    <property type="entry name" value="FN3"/>
    <property type="match status" value="5"/>
</dbReference>
<proteinExistence type="predicted"/>
<evidence type="ECO:0000259" key="2">
    <source>
        <dbReference type="PROSITE" id="PS50060"/>
    </source>
</evidence>
<dbReference type="Pfam" id="PF00041">
    <property type="entry name" value="fn3"/>
    <property type="match status" value="2"/>
</dbReference>
<dbReference type="Gene3D" id="2.60.120.200">
    <property type="match status" value="7"/>
</dbReference>
<evidence type="ECO:0000313" key="4">
    <source>
        <dbReference type="EMBL" id="GLB48778.1"/>
    </source>
</evidence>
<protein>
    <submittedName>
        <fullName evidence="4">Uncharacterized protein</fullName>
    </submittedName>
</protein>
<gene>
    <name evidence="4" type="ORF">Y10_11460</name>
</gene>
<feature type="domain" description="Fibronectin type-III" evidence="3">
    <location>
        <begin position="1259"/>
        <end position="1347"/>
    </location>
</feature>
<dbReference type="SUPFAM" id="SSF49265">
    <property type="entry name" value="Fibronectin type III"/>
    <property type="match status" value="6"/>
</dbReference>
<evidence type="ECO:0000256" key="1">
    <source>
        <dbReference type="ARBA" id="ARBA00022729"/>
    </source>
</evidence>
<dbReference type="InterPro" id="IPR013783">
    <property type="entry name" value="Ig-like_fold"/>
</dbReference>
<dbReference type="EMBL" id="BRVO01000001">
    <property type="protein sequence ID" value="GLB48778.1"/>
    <property type="molecule type" value="Genomic_DNA"/>
</dbReference>
<feature type="domain" description="MAM" evidence="2">
    <location>
        <begin position="571"/>
        <end position="738"/>
    </location>
</feature>
<dbReference type="SMART" id="SM00060">
    <property type="entry name" value="FN3"/>
    <property type="match status" value="7"/>
</dbReference>
<feature type="domain" description="MAM" evidence="2">
    <location>
        <begin position="836"/>
        <end position="997"/>
    </location>
</feature>
<keyword evidence="5" id="KW-1185">Reference proteome</keyword>
<feature type="domain" description="MAM" evidence="2">
    <location>
        <begin position="1878"/>
        <end position="2045"/>
    </location>
</feature>
<feature type="domain" description="Fibronectin type-III" evidence="3">
    <location>
        <begin position="1784"/>
        <end position="1872"/>
    </location>
</feature>
<accession>A0ABQ5MHA6</accession>
<comment type="caution">
    <text evidence="4">The sequence shown here is derived from an EMBL/GenBank/DDBJ whole genome shotgun (WGS) entry which is preliminary data.</text>
</comment>
<dbReference type="Pfam" id="PF00629">
    <property type="entry name" value="MAM"/>
    <property type="match status" value="4"/>
</dbReference>
<dbReference type="InterPro" id="IPR036116">
    <property type="entry name" value="FN3_sf"/>
</dbReference>